<reference evidence="2" key="1">
    <citation type="journal article" date="2020" name="Stud. Mycol.">
        <title>101 Dothideomycetes genomes: a test case for predicting lifestyles and emergence of pathogens.</title>
        <authorList>
            <person name="Haridas S."/>
            <person name="Albert R."/>
            <person name="Binder M."/>
            <person name="Bloem J."/>
            <person name="Labutti K."/>
            <person name="Salamov A."/>
            <person name="Andreopoulos B."/>
            <person name="Baker S."/>
            <person name="Barry K."/>
            <person name="Bills G."/>
            <person name="Bluhm B."/>
            <person name="Cannon C."/>
            <person name="Castanera R."/>
            <person name="Culley D."/>
            <person name="Daum C."/>
            <person name="Ezra D."/>
            <person name="Gonzalez J."/>
            <person name="Henrissat B."/>
            <person name="Kuo A."/>
            <person name="Liang C."/>
            <person name="Lipzen A."/>
            <person name="Lutzoni F."/>
            <person name="Magnuson J."/>
            <person name="Mondo S."/>
            <person name="Nolan M."/>
            <person name="Ohm R."/>
            <person name="Pangilinan J."/>
            <person name="Park H.-J."/>
            <person name="Ramirez L."/>
            <person name="Alfaro M."/>
            <person name="Sun H."/>
            <person name="Tritt A."/>
            <person name="Yoshinaga Y."/>
            <person name="Zwiers L.-H."/>
            <person name="Turgeon B."/>
            <person name="Goodwin S."/>
            <person name="Spatafora J."/>
            <person name="Crous P."/>
            <person name="Grigoriev I."/>
        </authorList>
    </citation>
    <scope>NUCLEOTIDE SEQUENCE</scope>
    <source>
        <strain evidence="2">CBS 473.64</strain>
    </source>
</reference>
<proteinExistence type="predicted"/>
<protein>
    <submittedName>
        <fullName evidence="2">Uncharacterized protein</fullName>
    </submittedName>
</protein>
<keyword evidence="3" id="KW-1185">Reference proteome</keyword>
<accession>A0A6A6RPT3</accession>
<evidence type="ECO:0000313" key="2">
    <source>
        <dbReference type="EMBL" id="KAF2637145.1"/>
    </source>
</evidence>
<organism evidence="2 3">
    <name type="scientific">Massarina eburnea CBS 473.64</name>
    <dbReference type="NCBI Taxonomy" id="1395130"/>
    <lineage>
        <taxon>Eukaryota</taxon>
        <taxon>Fungi</taxon>
        <taxon>Dikarya</taxon>
        <taxon>Ascomycota</taxon>
        <taxon>Pezizomycotina</taxon>
        <taxon>Dothideomycetes</taxon>
        <taxon>Pleosporomycetidae</taxon>
        <taxon>Pleosporales</taxon>
        <taxon>Massarineae</taxon>
        <taxon>Massarinaceae</taxon>
        <taxon>Massarina</taxon>
    </lineage>
</organism>
<dbReference type="AlphaFoldDB" id="A0A6A6RPT3"/>
<gene>
    <name evidence="2" type="ORF">P280DRAFT_483042</name>
</gene>
<evidence type="ECO:0000313" key="3">
    <source>
        <dbReference type="Proteomes" id="UP000799753"/>
    </source>
</evidence>
<feature type="compositionally biased region" description="Acidic residues" evidence="1">
    <location>
        <begin position="64"/>
        <end position="77"/>
    </location>
</feature>
<dbReference type="EMBL" id="MU006794">
    <property type="protein sequence ID" value="KAF2637145.1"/>
    <property type="molecule type" value="Genomic_DNA"/>
</dbReference>
<name>A0A6A6RPT3_9PLEO</name>
<sequence>MIERDDTALSLRALISAGEFDTVQRFIEVNAMSKEDEDNRADNDNGGLEDDVASGRSKNNNNGVEEDSSSENEEDNGIENNVCSIEIDKDGAVRTSRRRRPAFPGFTLIEFPKEKDRLSVRKSATQEIGEHFKVGAQGHS</sequence>
<dbReference type="Proteomes" id="UP000799753">
    <property type="component" value="Unassembled WGS sequence"/>
</dbReference>
<evidence type="ECO:0000256" key="1">
    <source>
        <dbReference type="SAM" id="MobiDB-lite"/>
    </source>
</evidence>
<feature type="region of interest" description="Disordered" evidence="1">
    <location>
        <begin position="31"/>
        <end position="98"/>
    </location>
</feature>